<dbReference type="Pfam" id="PF03050">
    <property type="entry name" value="DDE_Tnp_IS66"/>
    <property type="match status" value="1"/>
</dbReference>
<gene>
    <name evidence="2" type="ORF">F7Q93_24705</name>
</gene>
<comment type="caution">
    <text evidence="2">The sequence shown here is derived from an EMBL/GenBank/DDBJ whole genome shotgun (WGS) entry which is preliminary data.</text>
</comment>
<protein>
    <submittedName>
        <fullName evidence="2">Transposase</fullName>
    </submittedName>
</protein>
<dbReference type="PANTHER" id="PTHR33678">
    <property type="entry name" value="BLL1576 PROTEIN"/>
    <property type="match status" value="1"/>
</dbReference>
<dbReference type="EMBL" id="VZPE01000028">
    <property type="protein sequence ID" value="KAB0564191.1"/>
    <property type="molecule type" value="Genomic_DNA"/>
</dbReference>
<accession>A0A643ESU1</accession>
<dbReference type="InterPro" id="IPR004291">
    <property type="entry name" value="Transposase_IS66_central"/>
</dbReference>
<evidence type="ECO:0000313" key="2">
    <source>
        <dbReference type="EMBL" id="KAB0564191.1"/>
    </source>
</evidence>
<reference evidence="2" key="1">
    <citation type="submission" date="2019-09" db="EMBL/GenBank/DDBJ databases">
        <title>Draft genome sequences of 48 bacterial type strains from the CCUG.</title>
        <authorList>
            <person name="Tunovic T."/>
            <person name="Pineiro-Iglesias B."/>
            <person name="Unosson C."/>
            <person name="Inganas E."/>
            <person name="Ohlen M."/>
            <person name="Cardew S."/>
            <person name="Jensie-Markopoulos S."/>
            <person name="Salva-Serra F."/>
            <person name="Jaen-Luchoro D."/>
            <person name="Karlsson R."/>
            <person name="Svensson-Stadler L."/>
            <person name="Chun J."/>
            <person name="Moore E."/>
        </authorList>
    </citation>
    <scope>NUCLEOTIDE SEQUENCE</scope>
    <source>
        <strain evidence="2">CCUG 50899</strain>
    </source>
</reference>
<organism evidence="2">
    <name type="scientific">Brucella pituitosa</name>
    <dbReference type="NCBI Taxonomy" id="571256"/>
    <lineage>
        <taxon>Bacteria</taxon>
        <taxon>Pseudomonadati</taxon>
        <taxon>Pseudomonadota</taxon>
        <taxon>Alphaproteobacteria</taxon>
        <taxon>Hyphomicrobiales</taxon>
        <taxon>Brucellaceae</taxon>
        <taxon>Brucella/Ochrobactrum group</taxon>
        <taxon>Brucella</taxon>
    </lineage>
</organism>
<name>A0A643ESU1_9HYPH</name>
<feature type="domain" description="Transposase IS66 central" evidence="1">
    <location>
        <begin position="161"/>
        <end position="286"/>
    </location>
</feature>
<dbReference type="PANTHER" id="PTHR33678:SF2">
    <property type="match status" value="1"/>
</dbReference>
<evidence type="ECO:0000259" key="1">
    <source>
        <dbReference type="Pfam" id="PF03050"/>
    </source>
</evidence>
<dbReference type="InterPro" id="IPR052344">
    <property type="entry name" value="Transposase-related"/>
</dbReference>
<proteinExistence type="predicted"/>
<sequence length="335" mass="37823">MDGFVAEDAAVLHAGLVSEAYVTVDDTGARHARDNFYTTHIGGEHFTVFRTTKAKSRLNFLSLLRGNYQDYVLNDAASDYLKTRHGVDPTVIARLQTRTPQRFCNQVPFLEHLAQKGVDIFDKDMVRAVAEAGIWGSVRHHGLLGNAVIISDDAGQFRVGNHALCWVHAERLLQKLMPATPQHVRWVENIRDLIWSFYKALKAFRQKSPSPGSISAFRQRFDRIFSIRTGCMELDKLLARLLRRKEELLKVLERPEIPLHTNASENDLRSCVTKRKISGGTMSNDGRIARDTMLGLMKTCKKLRLSFWHYLGDRLGISSQQTAIPELAGLIIAKA</sequence>
<dbReference type="AlphaFoldDB" id="A0A643ESU1"/>